<comment type="subunit">
    <text evidence="5">Part of the 30S ribosomal subunit.</text>
</comment>
<dbReference type="Pfam" id="PF01667">
    <property type="entry name" value="Ribosomal_S27e"/>
    <property type="match status" value="1"/>
</dbReference>
<keyword evidence="2 5" id="KW-0862">Zinc</keyword>
<evidence type="ECO:0000313" key="8">
    <source>
        <dbReference type="Proteomes" id="UP000423396"/>
    </source>
</evidence>
<dbReference type="NCBIfam" id="NF001629">
    <property type="entry name" value="PRK00415.1"/>
    <property type="match status" value="1"/>
</dbReference>
<evidence type="ECO:0000313" key="7">
    <source>
        <dbReference type="EMBL" id="QGR18571.1"/>
    </source>
</evidence>
<dbReference type="EMBL" id="CP045483">
    <property type="protein sequence ID" value="QGR18571.1"/>
    <property type="molecule type" value="Genomic_DNA"/>
</dbReference>
<dbReference type="InterPro" id="IPR000592">
    <property type="entry name" value="Ribosomal_eS27"/>
</dbReference>
<dbReference type="HAMAP" id="MF_00371">
    <property type="entry name" value="Ribosomal_eS27"/>
    <property type="match status" value="1"/>
</dbReference>
<protein>
    <recommendedName>
        <fullName evidence="5">Small ribosomal subunit protein eS27</fullName>
    </recommendedName>
</protein>
<keyword evidence="8" id="KW-1185">Reference proteome</keyword>
<dbReference type="Gene3D" id="2.20.25.100">
    <property type="entry name" value="Zn-binding ribosomal proteins"/>
    <property type="match status" value="1"/>
</dbReference>
<dbReference type="GO" id="GO:0006412">
    <property type="term" value="P:translation"/>
    <property type="evidence" value="ECO:0007669"/>
    <property type="project" value="UniProtKB-UniRule"/>
</dbReference>
<accession>A0A650CL19</accession>
<dbReference type="GO" id="GO:0008270">
    <property type="term" value="F:zinc ion binding"/>
    <property type="evidence" value="ECO:0007669"/>
    <property type="project" value="UniProtKB-UniRule"/>
</dbReference>
<dbReference type="PANTHER" id="PTHR11594">
    <property type="entry name" value="40S RIBOSOMAL PROTEIN S27"/>
    <property type="match status" value="1"/>
</dbReference>
<feature type="binding site" evidence="5">
    <location>
        <position position="21"/>
    </location>
    <ligand>
        <name>Zn(2+)</name>
        <dbReference type="ChEBI" id="CHEBI:29105"/>
    </ligand>
</feature>
<evidence type="ECO:0000256" key="1">
    <source>
        <dbReference type="ARBA" id="ARBA00010919"/>
    </source>
</evidence>
<feature type="binding site" evidence="5">
    <location>
        <position position="24"/>
    </location>
    <ligand>
        <name>Zn(2+)</name>
        <dbReference type="ChEBI" id="CHEBI:29105"/>
    </ligand>
</feature>
<keyword evidence="3 5" id="KW-0689">Ribosomal protein</keyword>
<keyword evidence="5 6" id="KW-0863">Zinc-finger</keyword>
<evidence type="ECO:0000256" key="6">
    <source>
        <dbReference type="RuleBase" id="RU000671"/>
    </source>
</evidence>
<evidence type="ECO:0000256" key="4">
    <source>
        <dbReference type="ARBA" id="ARBA00023274"/>
    </source>
</evidence>
<keyword evidence="5 6" id="KW-0479">Metal-binding</keyword>
<sequence length="66" mass="7327">MKAKFKILIPEPRSKFYRVKCKNCGNEQTVFSHSTFPVRCLSCGSQLVIPTGGKAKIEGDIVRILG</sequence>
<dbReference type="GO" id="GO:0005840">
    <property type="term" value="C:ribosome"/>
    <property type="evidence" value="ECO:0007669"/>
    <property type="project" value="UniProtKB-KW"/>
</dbReference>
<dbReference type="InterPro" id="IPR023407">
    <property type="entry name" value="Ribosomal_eS27_Zn-bd_dom_sf"/>
</dbReference>
<dbReference type="PROSITE" id="PS01168">
    <property type="entry name" value="RIBOSOMAL_S27E"/>
    <property type="match status" value="1"/>
</dbReference>
<dbReference type="SUPFAM" id="SSF57829">
    <property type="entry name" value="Zn-binding ribosomal proteins"/>
    <property type="match status" value="1"/>
</dbReference>
<dbReference type="GO" id="GO:0003735">
    <property type="term" value="F:structural constituent of ribosome"/>
    <property type="evidence" value="ECO:0007669"/>
    <property type="project" value="InterPro"/>
</dbReference>
<dbReference type="GeneID" id="42797452"/>
<dbReference type="RefSeq" id="WP_156004754.1">
    <property type="nucleotide sequence ID" value="NZ_CP045483.1"/>
</dbReference>
<evidence type="ECO:0000256" key="3">
    <source>
        <dbReference type="ARBA" id="ARBA00022980"/>
    </source>
</evidence>
<dbReference type="AlphaFoldDB" id="A0A650CL19"/>
<gene>
    <name evidence="5" type="primary">rps27e</name>
    <name evidence="7" type="ORF">D1868_00210</name>
</gene>
<feature type="binding site" evidence="5">
    <location>
        <position position="40"/>
    </location>
    <ligand>
        <name>Zn(2+)</name>
        <dbReference type="ChEBI" id="CHEBI:29105"/>
    </ligand>
</feature>
<feature type="zinc finger region" description="C4-type" evidence="5">
    <location>
        <begin position="21"/>
        <end position="43"/>
    </location>
</feature>
<keyword evidence="4 5" id="KW-0687">Ribonucleoprotein</keyword>
<dbReference type="Proteomes" id="UP000423396">
    <property type="component" value="Chromosome"/>
</dbReference>
<organism evidence="7 8">
    <name type="scientific">Stygiolobus azoricus</name>
    <dbReference type="NCBI Taxonomy" id="41675"/>
    <lineage>
        <taxon>Archaea</taxon>
        <taxon>Thermoproteota</taxon>
        <taxon>Thermoprotei</taxon>
        <taxon>Sulfolobales</taxon>
        <taxon>Sulfolobaceae</taxon>
        <taxon>Stygiolobus</taxon>
    </lineage>
</organism>
<dbReference type="InterPro" id="IPR011332">
    <property type="entry name" value="Ribosomal_zn-bd"/>
</dbReference>
<feature type="binding site" evidence="5">
    <location>
        <position position="43"/>
    </location>
    <ligand>
        <name>Zn(2+)</name>
        <dbReference type="ChEBI" id="CHEBI:29105"/>
    </ligand>
</feature>
<dbReference type="GO" id="GO:1990904">
    <property type="term" value="C:ribonucleoprotein complex"/>
    <property type="evidence" value="ECO:0007669"/>
    <property type="project" value="UniProtKB-KW"/>
</dbReference>
<proteinExistence type="inferred from homology"/>
<evidence type="ECO:0000256" key="5">
    <source>
        <dbReference type="HAMAP-Rule" id="MF_00371"/>
    </source>
</evidence>
<dbReference type="OrthoDB" id="5718at2157"/>
<evidence type="ECO:0000256" key="2">
    <source>
        <dbReference type="ARBA" id="ARBA00022833"/>
    </source>
</evidence>
<name>A0A650CL19_9CREN</name>
<dbReference type="KEGG" id="sazo:D1868_00210"/>
<reference evidence="7 8" key="1">
    <citation type="submission" date="2019-10" db="EMBL/GenBank/DDBJ databases">
        <title>Genome Sequences from Six Type Strain Members of the Archaeal Family Sulfolobaceae: Acidianus ambivalens, Acidianus infernus, Metallosphaera prunae, Stygiolobus azoricus, Sulfolobus metallicus, and Sulfurisphaera ohwakuensis.</title>
        <authorList>
            <person name="Counts J.A."/>
            <person name="Kelly R.M."/>
        </authorList>
    </citation>
    <scope>NUCLEOTIDE SEQUENCE [LARGE SCALE GENOMIC DNA]</scope>
    <source>
        <strain evidence="7 8">FC6</strain>
    </source>
</reference>
<comment type="similarity">
    <text evidence="1 5 6">Belongs to the eukaryotic ribosomal protein eS27 family.</text>
</comment>
<comment type="cofactor">
    <cofactor evidence="5 6">
        <name>Zn(2+)</name>
        <dbReference type="ChEBI" id="CHEBI:29105"/>
    </cofactor>
    <text evidence="5 6">Binds 1 zinc ion per subunit.</text>
</comment>